<organism evidence="1 2">
    <name type="scientific">Pontiella desulfatans</name>
    <dbReference type="NCBI Taxonomy" id="2750659"/>
    <lineage>
        <taxon>Bacteria</taxon>
        <taxon>Pseudomonadati</taxon>
        <taxon>Kiritimatiellota</taxon>
        <taxon>Kiritimatiellia</taxon>
        <taxon>Kiritimatiellales</taxon>
        <taxon>Pontiellaceae</taxon>
        <taxon>Pontiella</taxon>
    </lineage>
</organism>
<keyword evidence="2" id="KW-1185">Reference proteome</keyword>
<evidence type="ECO:0000313" key="1">
    <source>
        <dbReference type="EMBL" id="VGO17102.1"/>
    </source>
</evidence>
<reference evidence="1 2" key="1">
    <citation type="submission" date="2019-04" db="EMBL/GenBank/DDBJ databases">
        <authorList>
            <person name="Van Vliet M D."/>
        </authorList>
    </citation>
    <scope>NUCLEOTIDE SEQUENCE [LARGE SCALE GENOMIC DNA]</scope>
    <source>
        <strain evidence="1 2">F1</strain>
    </source>
</reference>
<evidence type="ECO:0000313" key="2">
    <source>
        <dbReference type="Proteomes" id="UP000366872"/>
    </source>
</evidence>
<dbReference type="EMBL" id="CAAHFG010000004">
    <property type="protein sequence ID" value="VGO17102.1"/>
    <property type="molecule type" value="Genomic_DNA"/>
</dbReference>
<protein>
    <submittedName>
        <fullName evidence="1">Uncharacterized protein</fullName>
    </submittedName>
</protein>
<dbReference type="AlphaFoldDB" id="A0A6C2UAG2"/>
<gene>
    <name evidence="1" type="ORF">PDESU_05697</name>
</gene>
<proteinExistence type="predicted"/>
<dbReference type="Proteomes" id="UP000366872">
    <property type="component" value="Unassembled WGS sequence"/>
</dbReference>
<accession>A0A6C2UAG2</accession>
<dbReference type="RefSeq" id="WP_136082602.1">
    <property type="nucleotide sequence ID" value="NZ_CAAHFG010000004.1"/>
</dbReference>
<sequence length="230" mass="25217">MRIRKIHLFLALLLCCAWGAKGRVFRAREVGEGRLNAAGLPWQSAYKTSMEINGQQNDLRVYSAHRDEPMIDQLKDQFERQGAKVALHETRDGAQGIAKFGNRTVRILVLAPARQANQLAFLFYPEPGRAAAPSRLPVPEFPGALGGNTVVNEATGSICRSAKTEVAPDQVQAFYAGVLSADGWSTLIPPARGDSRMAVYRKGERICTIMASRRRDGSNRVTVLVKGGRL</sequence>
<name>A0A6C2UAG2_PONDE</name>